<accession>A0A084XUL9</accession>
<proteinExistence type="predicted"/>
<gene>
    <name evidence="1" type="ORF">CAPSK01_004532</name>
</gene>
<comment type="caution">
    <text evidence="1">The sequence shown here is derived from an EMBL/GenBank/DDBJ whole genome shotgun (WGS) entry which is preliminary data.</text>
</comment>
<organism evidence="1 2">
    <name type="scientific">Candidatus Accumulibacter vicinus</name>
    <dbReference type="NCBI Taxonomy" id="2954382"/>
    <lineage>
        <taxon>Bacteria</taxon>
        <taxon>Pseudomonadati</taxon>
        <taxon>Pseudomonadota</taxon>
        <taxon>Betaproteobacteria</taxon>
        <taxon>Candidatus Accumulibacter</taxon>
    </lineage>
</organism>
<name>A0A084XUL9_9PROT</name>
<dbReference type="Proteomes" id="UP000019812">
    <property type="component" value="Unassembled WGS sequence"/>
</dbReference>
<dbReference type="AlphaFoldDB" id="A0A084XUL9"/>
<evidence type="ECO:0000313" key="1">
    <source>
        <dbReference type="EMBL" id="KFB66163.1"/>
    </source>
</evidence>
<evidence type="ECO:0000313" key="2">
    <source>
        <dbReference type="Proteomes" id="UP000019812"/>
    </source>
</evidence>
<sequence>MTASLIDQAADYAELKSSEHRLMVQRAFMAGALAVLTSKTPRNELIAECVAFGRAIGTQAERATA</sequence>
<dbReference type="RefSeq" id="WP_034930816.1">
    <property type="nucleotide sequence ID" value="NZ_JDSS02000049.1"/>
</dbReference>
<dbReference type="EMBL" id="JDSS02000049">
    <property type="protein sequence ID" value="KFB66163.1"/>
    <property type="molecule type" value="Genomic_DNA"/>
</dbReference>
<reference evidence="1 2" key="1">
    <citation type="submission" date="2014-07" db="EMBL/GenBank/DDBJ databases">
        <title>Expanding our view of genomic diversity in Candidatus Accumulibacter clades.</title>
        <authorList>
            <person name="Skennerton C.T."/>
            <person name="Barr J.J."/>
            <person name="Slater F.R."/>
            <person name="Bond P.L."/>
            <person name="Tyson G.W."/>
        </authorList>
    </citation>
    <scope>NUCLEOTIDE SEQUENCE [LARGE SCALE GENOMIC DNA]</scope>
    <source>
        <strain evidence="2">SK-01</strain>
    </source>
</reference>
<protein>
    <submittedName>
        <fullName evidence="1">Uncharacterized protein</fullName>
    </submittedName>
</protein>
<dbReference type="STRING" id="1457154.CAPSK01_004532"/>